<dbReference type="GO" id="GO:0000976">
    <property type="term" value="F:transcription cis-regulatory region binding"/>
    <property type="evidence" value="ECO:0007669"/>
    <property type="project" value="TreeGrafter"/>
</dbReference>
<dbReference type="Gene3D" id="1.10.260.40">
    <property type="entry name" value="lambda repressor-like DNA-binding domains"/>
    <property type="match status" value="1"/>
</dbReference>
<dbReference type="EMBL" id="CP144914">
    <property type="protein sequence ID" value="WWD80396.1"/>
    <property type="molecule type" value="Genomic_DNA"/>
</dbReference>
<reference evidence="6 7" key="1">
    <citation type="submission" date="2024-01" db="EMBL/GenBank/DDBJ databases">
        <title>Complete Genome Sequence of Alkalicoccus halolimnae BZ-SZ-XJ29T, a Moderately Halophilic Bacterium Isolated from a Salt Lake.</title>
        <authorList>
            <person name="Zhao B."/>
        </authorList>
    </citation>
    <scope>NUCLEOTIDE SEQUENCE [LARGE SCALE GENOMIC DNA]</scope>
    <source>
        <strain evidence="6 7">BZ-SZ-XJ29</strain>
    </source>
</reference>
<dbReference type="Proteomes" id="UP000321816">
    <property type="component" value="Chromosome"/>
</dbReference>
<dbReference type="InterPro" id="IPR010982">
    <property type="entry name" value="Lambda_DNA-bd_dom_sf"/>
</dbReference>
<keyword evidence="1" id="KW-0678">Repressor</keyword>
<dbReference type="CDD" id="cd01392">
    <property type="entry name" value="HTH_LacI"/>
    <property type="match status" value="1"/>
</dbReference>
<proteinExistence type="predicted"/>
<gene>
    <name evidence="6" type="ORF">FTX54_002180</name>
</gene>
<dbReference type="InterPro" id="IPR000843">
    <property type="entry name" value="HTH_LacI"/>
</dbReference>
<dbReference type="PRINTS" id="PR00036">
    <property type="entry name" value="HTHLACI"/>
</dbReference>
<evidence type="ECO:0000259" key="5">
    <source>
        <dbReference type="PROSITE" id="PS50932"/>
    </source>
</evidence>
<dbReference type="PROSITE" id="PS00356">
    <property type="entry name" value="HTH_LACI_1"/>
    <property type="match status" value="1"/>
</dbReference>
<evidence type="ECO:0000313" key="6">
    <source>
        <dbReference type="EMBL" id="WWD80396.1"/>
    </source>
</evidence>
<dbReference type="PANTHER" id="PTHR30146">
    <property type="entry name" value="LACI-RELATED TRANSCRIPTIONAL REPRESSOR"/>
    <property type="match status" value="1"/>
</dbReference>
<dbReference type="PROSITE" id="PS50932">
    <property type="entry name" value="HTH_LACI_2"/>
    <property type="match status" value="1"/>
</dbReference>
<dbReference type="Gene3D" id="3.40.50.2300">
    <property type="match status" value="2"/>
</dbReference>
<dbReference type="GO" id="GO:0003700">
    <property type="term" value="F:DNA-binding transcription factor activity"/>
    <property type="evidence" value="ECO:0007669"/>
    <property type="project" value="TreeGrafter"/>
</dbReference>
<dbReference type="InterPro" id="IPR001761">
    <property type="entry name" value="Peripla_BP/Lac1_sug-bd_dom"/>
</dbReference>
<evidence type="ECO:0000256" key="2">
    <source>
        <dbReference type="ARBA" id="ARBA00023015"/>
    </source>
</evidence>
<dbReference type="SUPFAM" id="SSF53822">
    <property type="entry name" value="Periplasmic binding protein-like I"/>
    <property type="match status" value="1"/>
</dbReference>
<sequence length="327" mass="36211">MKTIRDVAKQAEVSVATVSRVVNNSGYVSEKTRKKVINTIELLGYKPNSVAQSLYNKSSKTVGLIVPDITNPFFPEISRAVEDVMNEKGYTVILCNSDASPQKEENYFDVLSRKYIDGMIVVTNETDTSYLDHYKLPIVALDRPFSKLPSIYTDNISGAEIAMNHLYECGCQKIAHICGPRNIVNAVERLNGYKKSLNKLNFNHLPIVVDGEYQWRTSEKSVMELLNDDPSIDGIFAGNDIMAVGALKAAQKLGVSVPSDLQIIGFDGIELSKMMVPSLTTIRQPLEEIGTLAAQTLIYMIEEGKQPNALPPFIGKLQQGETTMIKE</sequence>
<keyword evidence="3 6" id="KW-0238">DNA-binding</keyword>
<evidence type="ECO:0000256" key="3">
    <source>
        <dbReference type="ARBA" id="ARBA00023125"/>
    </source>
</evidence>
<dbReference type="OrthoDB" id="9796186at2"/>
<dbReference type="SMART" id="SM00354">
    <property type="entry name" value="HTH_LACI"/>
    <property type="match status" value="1"/>
</dbReference>
<dbReference type="PANTHER" id="PTHR30146:SF95">
    <property type="entry name" value="RIBOSE OPERON REPRESSOR"/>
    <property type="match status" value="1"/>
</dbReference>
<dbReference type="SUPFAM" id="SSF47413">
    <property type="entry name" value="lambda repressor-like DNA-binding domains"/>
    <property type="match status" value="1"/>
</dbReference>
<dbReference type="KEGG" id="ahal:FTX54_002180"/>
<keyword evidence="4" id="KW-0804">Transcription</keyword>
<keyword evidence="7" id="KW-1185">Reference proteome</keyword>
<accession>A0A5C7FKG9</accession>
<organism evidence="6 7">
    <name type="scientific">Alkalicoccus halolimnae</name>
    <dbReference type="NCBI Taxonomy" id="1667239"/>
    <lineage>
        <taxon>Bacteria</taxon>
        <taxon>Bacillati</taxon>
        <taxon>Bacillota</taxon>
        <taxon>Bacilli</taxon>
        <taxon>Bacillales</taxon>
        <taxon>Bacillaceae</taxon>
        <taxon>Alkalicoccus</taxon>
    </lineage>
</organism>
<dbReference type="Pfam" id="PF00356">
    <property type="entry name" value="LacI"/>
    <property type="match status" value="1"/>
</dbReference>
<name>A0A5C7FKG9_9BACI</name>
<dbReference type="AlphaFoldDB" id="A0A5C7FKG9"/>
<protein>
    <submittedName>
        <fullName evidence="6">LacI family DNA-binding transcriptional regulator</fullName>
    </submittedName>
</protein>
<keyword evidence="2" id="KW-0805">Transcription regulation</keyword>
<dbReference type="Pfam" id="PF00532">
    <property type="entry name" value="Peripla_BP_1"/>
    <property type="match status" value="1"/>
</dbReference>
<evidence type="ECO:0000256" key="4">
    <source>
        <dbReference type="ARBA" id="ARBA00023163"/>
    </source>
</evidence>
<evidence type="ECO:0000313" key="7">
    <source>
        <dbReference type="Proteomes" id="UP000321816"/>
    </source>
</evidence>
<evidence type="ECO:0000256" key="1">
    <source>
        <dbReference type="ARBA" id="ARBA00022491"/>
    </source>
</evidence>
<dbReference type="RefSeq" id="WP_147803879.1">
    <property type="nucleotide sequence ID" value="NZ_CP144914.1"/>
</dbReference>
<dbReference type="InterPro" id="IPR028082">
    <property type="entry name" value="Peripla_BP_I"/>
</dbReference>
<feature type="domain" description="HTH lacI-type" evidence="5">
    <location>
        <begin position="2"/>
        <end position="56"/>
    </location>
</feature>
<dbReference type="CDD" id="cd06291">
    <property type="entry name" value="PBP1_Qymf-like"/>
    <property type="match status" value="1"/>
</dbReference>